<organism evidence="10 11">
    <name type="scientific">Hyphococcus aureus</name>
    <dbReference type="NCBI Taxonomy" id="2666033"/>
    <lineage>
        <taxon>Bacteria</taxon>
        <taxon>Pseudomonadati</taxon>
        <taxon>Pseudomonadota</taxon>
        <taxon>Alphaproteobacteria</taxon>
        <taxon>Parvularculales</taxon>
        <taxon>Parvularculaceae</taxon>
        <taxon>Hyphococcus</taxon>
    </lineage>
</organism>
<dbReference type="PANTHER" id="PTHR10869">
    <property type="entry name" value="PROLYL 4-HYDROXYLASE ALPHA SUBUNIT"/>
    <property type="match status" value="1"/>
</dbReference>
<evidence type="ECO:0000256" key="4">
    <source>
        <dbReference type="ARBA" id="ARBA00022896"/>
    </source>
</evidence>
<evidence type="ECO:0000256" key="5">
    <source>
        <dbReference type="ARBA" id="ARBA00022964"/>
    </source>
</evidence>
<evidence type="ECO:0000259" key="9">
    <source>
        <dbReference type="PROSITE" id="PS51471"/>
    </source>
</evidence>
<dbReference type="InterPro" id="IPR044862">
    <property type="entry name" value="Pro_4_hyd_alph_FE2OG_OXY"/>
</dbReference>
<dbReference type="Gene3D" id="2.60.120.620">
    <property type="entry name" value="q2cbj1_9rhob like domain"/>
    <property type="match status" value="1"/>
</dbReference>
<dbReference type="PROSITE" id="PS51471">
    <property type="entry name" value="FE2OG_OXY"/>
    <property type="match status" value="1"/>
</dbReference>
<evidence type="ECO:0000313" key="10">
    <source>
        <dbReference type="EMBL" id="MFC6034332.1"/>
    </source>
</evidence>
<sequence length="421" mass="45516">MQAPSLSELKQHAEKGDARAQYMLAAQLSGAGEKQEAERWLNAAAAQGFGDALYTLATRRLDHDGLVAAAEMLARAVQDGSTPARRLLGVLHAMGLGGARDWSEAVALVTGAAQAGDPAAMRELSMLLFVADRDDEDGANLLATAAPRDPVAGAVAVRRFALGRSHADSASARAHLELLERVQYPHAMSLRAAFDKHASPQRFQPSPPDWVRIAEKLEQEPAAPAIAPEVLCETPPARAFRAVFSPEECEYVIAASARLLAPSQISDPRTGAPVQDPYRTSLTAILSLVDLDLALVMINRRLAAMAGMPPENGECLGVLYYAEGHEYRPHCDWLPPGPELDRGGQRAATALIYLNDEYDGGETHFLVPDLAFKGGAGDVLMFENLSENGDPAPHSRHAGRPVREGKKWLGSTWYREKNYRH</sequence>
<keyword evidence="3" id="KW-0256">Endoplasmic reticulum</keyword>
<keyword evidence="5" id="KW-0223">Dioxygenase</keyword>
<keyword evidence="6" id="KW-0560">Oxidoreductase</keyword>
<keyword evidence="7" id="KW-0408">Iron</keyword>
<keyword evidence="2" id="KW-0479">Metal-binding</keyword>
<comment type="caution">
    <text evidence="10">The sequence shown here is derived from an EMBL/GenBank/DDBJ whole genome shotgun (WGS) entry which is preliminary data.</text>
</comment>
<evidence type="ECO:0000256" key="6">
    <source>
        <dbReference type="ARBA" id="ARBA00023002"/>
    </source>
</evidence>
<evidence type="ECO:0000256" key="2">
    <source>
        <dbReference type="ARBA" id="ARBA00022723"/>
    </source>
</evidence>
<keyword evidence="11" id="KW-1185">Reference proteome</keyword>
<feature type="domain" description="Fe2OG dioxygenase" evidence="9">
    <location>
        <begin position="311"/>
        <end position="416"/>
    </location>
</feature>
<dbReference type="EMBL" id="JBHPON010000001">
    <property type="protein sequence ID" value="MFC6034332.1"/>
    <property type="molecule type" value="Genomic_DNA"/>
</dbReference>
<keyword evidence="4" id="KW-0847">Vitamin C</keyword>
<dbReference type="RefSeq" id="WP_379880350.1">
    <property type="nucleotide sequence ID" value="NZ_JBHPON010000001.1"/>
</dbReference>
<evidence type="ECO:0000256" key="1">
    <source>
        <dbReference type="ARBA" id="ARBA00001961"/>
    </source>
</evidence>
<name>A0ABW1KUU4_9PROT</name>
<dbReference type="InterPro" id="IPR006620">
    <property type="entry name" value="Pro_4_hyd_alph"/>
</dbReference>
<dbReference type="Gene3D" id="1.25.40.10">
    <property type="entry name" value="Tetratricopeptide repeat domain"/>
    <property type="match status" value="1"/>
</dbReference>
<dbReference type="PANTHER" id="PTHR10869:SF246">
    <property type="entry name" value="TRANSMEMBRANE PROLYL 4-HYDROXYLASE"/>
    <property type="match status" value="1"/>
</dbReference>
<gene>
    <name evidence="10" type="ORF">ACFMB1_02185</name>
</gene>
<comment type="cofactor">
    <cofactor evidence="1">
        <name>L-ascorbate</name>
        <dbReference type="ChEBI" id="CHEBI:38290"/>
    </cofactor>
</comment>
<keyword evidence="8" id="KW-0325">Glycoprotein</keyword>
<dbReference type="Pfam" id="PF13640">
    <property type="entry name" value="2OG-FeII_Oxy_3"/>
    <property type="match status" value="1"/>
</dbReference>
<reference evidence="10 11" key="1">
    <citation type="submission" date="2024-09" db="EMBL/GenBank/DDBJ databases">
        <authorList>
            <person name="Zhang Z.-H."/>
        </authorList>
    </citation>
    <scope>NUCLEOTIDE SEQUENCE [LARGE SCALE GENOMIC DNA]</scope>
    <source>
        <strain evidence="10 11">HHTR114</strain>
    </source>
</reference>
<evidence type="ECO:0000313" key="11">
    <source>
        <dbReference type="Proteomes" id="UP001596116"/>
    </source>
</evidence>
<dbReference type="Proteomes" id="UP001596116">
    <property type="component" value="Unassembled WGS sequence"/>
</dbReference>
<accession>A0ABW1KUU4</accession>
<evidence type="ECO:0000256" key="7">
    <source>
        <dbReference type="ARBA" id="ARBA00023004"/>
    </source>
</evidence>
<dbReference type="InterPro" id="IPR011990">
    <property type="entry name" value="TPR-like_helical_dom_sf"/>
</dbReference>
<protein>
    <submittedName>
        <fullName evidence="10">2OG-Fe(II) oxygenase</fullName>
    </submittedName>
</protein>
<evidence type="ECO:0000256" key="3">
    <source>
        <dbReference type="ARBA" id="ARBA00022824"/>
    </source>
</evidence>
<dbReference type="InterPro" id="IPR045054">
    <property type="entry name" value="P4HA-like"/>
</dbReference>
<dbReference type="InterPro" id="IPR005123">
    <property type="entry name" value="Oxoglu/Fe-dep_dioxygenase_dom"/>
</dbReference>
<proteinExistence type="predicted"/>
<dbReference type="SUPFAM" id="SSF81901">
    <property type="entry name" value="HCP-like"/>
    <property type="match status" value="1"/>
</dbReference>
<dbReference type="SMART" id="SM00702">
    <property type="entry name" value="P4Hc"/>
    <property type="match status" value="1"/>
</dbReference>
<evidence type="ECO:0000256" key="8">
    <source>
        <dbReference type="ARBA" id="ARBA00023180"/>
    </source>
</evidence>